<proteinExistence type="predicted"/>
<dbReference type="EMBL" id="HBIC01016490">
    <property type="protein sequence ID" value="CAE0279482.1"/>
    <property type="molecule type" value="Transcribed_RNA"/>
</dbReference>
<accession>A0A7S3M3C7</accession>
<dbReference type="CDD" id="cd17546">
    <property type="entry name" value="REC_hyHK_CKI1_RcsC-like"/>
    <property type="match status" value="1"/>
</dbReference>
<evidence type="ECO:0000313" key="6">
    <source>
        <dbReference type="EMBL" id="CAE0279482.1"/>
    </source>
</evidence>
<protein>
    <recommendedName>
        <fullName evidence="5">Response regulatory domain-containing protein</fullName>
    </recommendedName>
</protein>
<dbReference type="PANTHER" id="PTHR45339">
    <property type="entry name" value="HYBRID SIGNAL TRANSDUCTION HISTIDINE KINASE J"/>
    <property type="match status" value="1"/>
</dbReference>
<name>A0A7S3M3C7_9STRA</name>
<evidence type="ECO:0000256" key="1">
    <source>
        <dbReference type="ARBA" id="ARBA00022553"/>
    </source>
</evidence>
<feature type="region of interest" description="Disordered" evidence="4">
    <location>
        <begin position="447"/>
        <end position="472"/>
    </location>
</feature>
<dbReference type="InterPro" id="IPR001789">
    <property type="entry name" value="Sig_transdc_resp-reg_receiver"/>
</dbReference>
<gene>
    <name evidence="6" type="ORF">SELO1098_LOCUS8315</name>
</gene>
<dbReference type="GO" id="GO:0000160">
    <property type="term" value="P:phosphorelay signal transduction system"/>
    <property type="evidence" value="ECO:0007669"/>
    <property type="project" value="UniProtKB-KW"/>
</dbReference>
<evidence type="ECO:0000256" key="3">
    <source>
        <dbReference type="PROSITE-ProRule" id="PRU00169"/>
    </source>
</evidence>
<keyword evidence="1 3" id="KW-0597">Phosphoprotein</keyword>
<dbReference type="PANTHER" id="PTHR45339:SF1">
    <property type="entry name" value="HYBRID SIGNAL TRANSDUCTION HISTIDINE KINASE J"/>
    <property type="match status" value="1"/>
</dbReference>
<feature type="domain" description="Response regulatory" evidence="5">
    <location>
        <begin position="515"/>
        <end position="634"/>
    </location>
</feature>
<dbReference type="SMART" id="SM00448">
    <property type="entry name" value="REC"/>
    <property type="match status" value="1"/>
</dbReference>
<feature type="modified residue" description="4-aspartylphosphate" evidence="3">
    <location>
        <position position="569"/>
    </location>
</feature>
<evidence type="ECO:0000259" key="5">
    <source>
        <dbReference type="PROSITE" id="PS50110"/>
    </source>
</evidence>
<dbReference type="Pfam" id="PF12784">
    <property type="entry name" value="PDDEXK_2"/>
    <property type="match status" value="1"/>
</dbReference>
<dbReference type="Pfam" id="PF00072">
    <property type="entry name" value="Response_reg"/>
    <property type="match status" value="1"/>
</dbReference>
<organism evidence="6">
    <name type="scientific">Spumella elongata</name>
    <dbReference type="NCBI Taxonomy" id="89044"/>
    <lineage>
        <taxon>Eukaryota</taxon>
        <taxon>Sar</taxon>
        <taxon>Stramenopiles</taxon>
        <taxon>Ochrophyta</taxon>
        <taxon>Chrysophyceae</taxon>
        <taxon>Chromulinales</taxon>
        <taxon>Chromulinaceae</taxon>
        <taxon>Spumella</taxon>
    </lineage>
</organism>
<dbReference type="SUPFAM" id="SSF52172">
    <property type="entry name" value="CheY-like"/>
    <property type="match status" value="1"/>
</dbReference>
<evidence type="ECO:0000256" key="2">
    <source>
        <dbReference type="ARBA" id="ARBA00023012"/>
    </source>
</evidence>
<reference evidence="6" key="1">
    <citation type="submission" date="2021-01" db="EMBL/GenBank/DDBJ databases">
        <authorList>
            <person name="Corre E."/>
            <person name="Pelletier E."/>
            <person name="Niang G."/>
            <person name="Scheremetjew M."/>
            <person name="Finn R."/>
            <person name="Kale V."/>
            <person name="Holt S."/>
            <person name="Cochrane G."/>
            <person name="Meng A."/>
            <person name="Brown T."/>
            <person name="Cohen L."/>
        </authorList>
    </citation>
    <scope>NUCLEOTIDE SEQUENCE</scope>
    <source>
        <strain evidence="6">CCAP 955/1</strain>
    </source>
</reference>
<dbReference type="PROSITE" id="PS50110">
    <property type="entry name" value="RESPONSE_REGULATORY"/>
    <property type="match status" value="1"/>
</dbReference>
<dbReference type="InterPro" id="IPR011006">
    <property type="entry name" value="CheY-like_superfamily"/>
</dbReference>
<keyword evidence="2" id="KW-0902">Two-component regulatory system</keyword>
<feature type="compositionally biased region" description="Polar residues" evidence="4">
    <location>
        <begin position="458"/>
        <end position="471"/>
    </location>
</feature>
<dbReference type="Gene3D" id="3.40.50.2300">
    <property type="match status" value="1"/>
</dbReference>
<sequence>MSNKRKFGGAFAAPTTDPAFKRLMNAAPIRNSLLSSILGIPISDSELVDDHLNPIDRFTDLRSVLSDANIELFKQIVSDDAPYTLTVRNQKECPAVRQSVLDLLRSAPQIQDMVPSPLRNTTLDLICVAKDEIVNVEIQVVQQNYWDLRVLDHACGLYHSQFPRSYAWSDLEKASTDKPRRVICISIFDRAPSNQAKVAGLIPWYKSTPWAEDETVRTIALTNQATGLVEIGGISFIHVNLHAMRNEAGALKIHNKGNQQLEEWLSFMAKAQSLTKVEAQRFITPEVHAAFDLLDISHMPPEIYTEVRKAEKMTESISFAIEESQEQGLAEGLAKGKAEGRAEGAAQSIVTMIRSNLLTFEAAKSAFPDPEVLEAVRRALQGSDNAYTEVDSISPAGLTSTLDHSLSTRPTLASDVLAQEVHERKQDEQQSTSAPDLSLAKVTEEGLNDAHDGDTDNLPVTASMHPNSSASGAPFVSAPASIAPSLVDTSTTGVTSILSAPVPSMQYTGLFAQKRILLVEDATSNHCLDMKMLAKQGHVCEQAHDGQMAVDMVQAAEKNNSAYDMILMDYEMPVMNGPTATAKLRELGFTLPIVGVTGNVLPADMEHFMAQGADAVLPKPLQLAALEAVWVKRKV</sequence>
<dbReference type="AlphaFoldDB" id="A0A7S3M3C7"/>
<evidence type="ECO:0000256" key="4">
    <source>
        <dbReference type="SAM" id="MobiDB-lite"/>
    </source>
</evidence>